<dbReference type="EMBL" id="LZZM01000073">
    <property type="protein sequence ID" value="OOM81009.1"/>
    <property type="molecule type" value="Genomic_DNA"/>
</dbReference>
<comment type="caution">
    <text evidence="2">The sequence shown here is derived from an EMBL/GenBank/DDBJ whole genome shotgun (WGS) entry which is preliminary data.</text>
</comment>
<evidence type="ECO:0008006" key="4">
    <source>
        <dbReference type="Google" id="ProtNLM"/>
    </source>
</evidence>
<dbReference type="InterPro" id="IPR012902">
    <property type="entry name" value="N_methyl_site"/>
</dbReference>
<dbReference type="AlphaFoldDB" id="A0A1S8TTN0"/>
<dbReference type="OrthoDB" id="1937102at2"/>
<dbReference type="Pfam" id="PF07963">
    <property type="entry name" value="N_methyl"/>
    <property type="match status" value="1"/>
</dbReference>
<dbReference type="Proteomes" id="UP000190890">
    <property type="component" value="Unassembled WGS sequence"/>
</dbReference>
<gene>
    <name evidence="2" type="ORF">CLPUN_11690</name>
</gene>
<keyword evidence="1" id="KW-0812">Transmembrane</keyword>
<dbReference type="NCBIfam" id="TIGR02532">
    <property type="entry name" value="IV_pilin_GFxxxE"/>
    <property type="match status" value="1"/>
</dbReference>
<accession>A0A1S8TTN0</accession>
<feature type="transmembrane region" description="Helical" evidence="1">
    <location>
        <begin position="6"/>
        <end position="24"/>
    </location>
</feature>
<evidence type="ECO:0000256" key="1">
    <source>
        <dbReference type="SAM" id="Phobius"/>
    </source>
</evidence>
<reference evidence="2 3" key="1">
    <citation type="submission" date="2016-05" db="EMBL/GenBank/DDBJ databases">
        <title>Microbial solvent formation.</title>
        <authorList>
            <person name="Poehlein A."/>
            <person name="Montoya Solano J.D."/>
            <person name="Flitsch S."/>
            <person name="Krabben P."/>
            <person name="Duerre P."/>
            <person name="Daniel R."/>
        </authorList>
    </citation>
    <scope>NUCLEOTIDE SEQUENCE [LARGE SCALE GENOMIC DNA]</scope>
    <source>
        <strain evidence="2 3">DSM 2619</strain>
    </source>
</reference>
<evidence type="ECO:0000313" key="2">
    <source>
        <dbReference type="EMBL" id="OOM81009.1"/>
    </source>
</evidence>
<protein>
    <recommendedName>
        <fullName evidence="4">Prepilin-type N-terminal cleavage/methylation domain-containing protein</fullName>
    </recommendedName>
</protein>
<dbReference type="RefSeq" id="WP_077846388.1">
    <property type="nucleotide sequence ID" value="NZ_LZZM01000073.1"/>
</dbReference>
<proteinExistence type="predicted"/>
<organism evidence="2 3">
    <name type="scientific">Clostridium puniceum</name>
    <dbReference type="NCBI Taxonomy" id="29367"/>
    <lineage>
        <taxon>Bacteria</taxon>
        <taxon>Bacillati</taxon>
        <taxon>Bacillota</taxon>
        <taxon>Clostridia</taxon>
        <taxon>Eubacteriales</taxon>
        <taxon>Clostridiaceae</taxon>
        <taxon>Clostridium</taxon>
    </lineage>
</organism>
<evidence type="ECO:0000313" key="3">
    <source>
        <dbReference type="Proteomes" id="UP000190890"/>
    </source>
</evidence>
<dbReference type="STRING" id="29367.CLPUN_11690"/>
<name>A0A1S8TTN0_9CLOT</name>
<keyword evidence="1" id="KW-0472">Membrane</keyword>
<keyword evidence="3" id="KW-1185">Reference proteome</keyword>
<keyword evidence="1" id="KW-1133">Transmembrane helix</keyword>
<sequence length="148" mass="16619">MKKDGFTLIETVVSIFILTILFSIGTSLNKFGGNLSDDMKNTAYVYEIQNLFSYGKAVCREKNKYGKITVDSRKNEIRFIEGADKIEKIINLPKEISIVDRYISIPITPNGKISKGTTIQLVDDHREKQDITIGVGVDLIVIKDGEFV</sequence>